<dbReference type="PANTHER" id="PTHR37984:SF15">
    <property type="entry name" value="INTEGRASE CATALYTIC DOMAIN-CONTAINING PROTEIN"/>
    <property type="match status" value="1"/>
</dbReference>
<proteinExistence type="predicted"/>
<evidence type="ECO:0000259" key="1">
    <source>
        <dbReference type="PROSITE" id="PS50994"/>
    </source>
</evidence>
<dbReference type="PANTHER" id="PTHR37984">
    <property type="entry name" value="PROTEIN CBG26694"/>
    <property type="match status" value="1"/>
</dbReference>
<evidence type="ECO:0000313" key="3">
    <source>
        <dbReference type="Proteomes" id="UP001152795"/>
    </source>
</evidence>
<dbReference type="InterPro" id="IPR043502">
    <property type="entry name" value="DNA/RNA_pol_sf"/>
</dbReference>
<dbReference type="SUPFAM" id="SSF53098">
    <property type="entry name" value="Ribonuclease H-like"/>
    <property type="match status" value="1"/>
</dbReference>
<dbReference type="GO" id="GO:0015074">
    <property type="term" value="P:DNA integration"/>
    <property type="evidence" value="ECO:0007669"/>
    <property type="project" value="InterPro"/>
</dbReference>
<accession>A0A7D9MBJ2</accession>
<dbReference type="OrthoDB" id="775972at2759"/>
<dbReference type="SUPFAM" id="SSF56672">
    <property type="entry name" value="DNA/RNA polymerases"/>
    <property type="match status" value="1"/>
</dbReference>
<dbReference type="EMBL" id="CACRXK020037783">
    <property type="protein sequence ID" value="CAB4045139.1"/>
    <property type="molecule type" value="Genomic_DNA"/>
</dbReference>
<comment type="caution">
    <text evidence="2">The sequence shown here is derived from an EMBL/GenBank/DDBJ whole genome shotgun (WGS) entry which is preliminary data.</text>
</comment>
<protein>
    <submittedName>
        <fullName evidence="2">Integrase core domain</fullName>
    </submittedName>
</protein>
<name>A0A7D9MBJ2_PARCT</name>
<dbReference type="Gene3D" id="3.10.10.10">
    <property type="entry name" value="HIV Type 1 Reverse Transcriptase, subunit A, domain 1"/>
    <property type="match status" value="1"/>
</dbReference>
<feature type="domain" description="Integrase catalytic" evidence="1">
    <location>
        <begin position="30"/>
        <end position="127"/>
    </location>
</feature>
<dbReference type="InterPro" id="IPR036397">
    <property type="entry name" value="RNaseH_sf"/>
</dbReference>
<dbReference type="InterPro" id="IPR001584">
    <property type="entry name" value="Integrase_cat-core"/>
</dbReference>
<feature type="non-terminal residue" evidence="2">
    <location>
        <position position="487"/>
    </location>
</feature>
<reference evidence="2" key="1">
    <citation type="submission" date="2020-04" db="EMBL/GenBank/DDBJ databases">
        <authorList>
            <person name="Alioto T."/>
            <person name="Alioto T."/>
            <person name="Gomez Garrido J."/>
        </authorList>
    </citation>
    <scope>NUCLEOTIDE SEQUENCE</scope>
    <source>
        <strain evidence="2">A484AB</strain>
    </source>
</reference>
<dbReference type="InterPro" id="IPR050951">
    <property type="entry name" value="Retrovirus_Pol_polyprotein"/>
</dbReference>
<dbReference type="InterPro" id="IPR012337">
    <property type="entry name" value="RNaseH-like_sf"/>
</dbReference>
<dbReference type="GO" id="GO:0003676">
    <property type="term" value="F:nucleic acid binding"/>
    <property type="evidence" value="ECO:0007669"/>
    <property type="project" value="InterPro"/>
</dbReference>
<sequence>MKREIRSWCKACVGCQRNKIGQKTRTPLEQLQVPSERFACLHVDLVGPLQPACDGKNMLLTIIDNYSGFVAAYPLSAHGDAANAASCAKCLVNWITTFGCPKTVISDRGPHTSKRLPKIEFRAFERRNARGWFDQLDFVLKYMDIGTEDRKFAVLLKLLDETAGSLLAEITRTNPVDAYSKAKELLIREFSLSKFDRVKAYIFDSSPSPDERVTHYAARVESLMDDISLEDIKKFCLLRHLPPSVKLQLAGSQFENLPLPQLLKEADTLAQQASHDSQVVVGAVYGKPKGNKSSSKKKIPRKRSRSFLFDGVGKSWIALTLSFVIEIPSFEMRCPRFNDGQSYKTVGALLSLDPQAPSFQPNLQLEEARCVAAKAIDVFEKELGPDVGQSPSLFSPIRIDTGTNSPVFSKSRPLKGEKANFVKEKLNELLCSGVIEEVRGPIEWCSPIHVAPKVSPDGRQGWRLCGDYRRLNEITVLDRYPLPSTVD</sequence>
<keyword evidence="3" id="KW-1185">Reference proteome</keyword>
<dbReference type="Proteomes" id="UP001152795">
    <property type="component" value="Unassembled WGS sequence"/>
</dbReference>
<dbReference type="AlphaFoldDB" id="A0A7D9MBJ2"/>
<evidence type="ECO:0000313" key="2">
    <source>
        <dbReference type="EMBL" id="CAB4045139.1"/>
    </source>
</evidence>
<dbReference type="PROSITE" id="PS50994">
    <property type="entry name" value="INTEGRASE"/>
    <property type="match status" value="1"/>
</dbReference>
<gene>
    <name evidence="2" type="ORF">PACLA_8A019506</name>
</gene>
<organism evidence="2 3">
    <name type="scientific">Paramuricea clavata</name>
    <name type="common">Red gorgonian</name>
    <name type="synonym">Violescent sea-whip</name>
    <dbReference type="NCBI Taxonomy" id="317549"/>
    <lineage>
        <taxon>Eukaryota</taxon>
        <taxon>Metazoa</taxon>
        <taxon>Cnidaria</taxon>
        <taxon>Anthozoa</taxon>
        <taxon>Octocorallia</taxon>
        <taxon>Malacalcyonacea</taxon>
        <taxon>Plexauridae</taxon>
        <taxon>Paramuricea</taxon>
    </lineage>
</organism>
<dbReference type="Gene3D" id="3.30.420.10">
    <property type="entry name" value="Ribonuclease H-like superfamily/Ribonuclease H"/>
    <property type="match status" value="1"/>
</dbReference>